<dbReference type="Proteomes" id="UP000006447">
    <property type="component" value="Unassembled WGS sequence"/>
</dbReference>
<feature type="coiled-coil region" evidence="1">
    <location>
        <begin position="55"/>
        <end position="82"/>
    </location>
</feature>
<protein>
    <recommendedName>
        <fullName evidence="5">Scaffolding protein</fullName>
    </recommendedName>
</protein>
<reference evidence="3 4" key="1">
    <citation type="journal article" date="2012" name="J. Bacteriol.">
        <title>Draft genome sequence of the nitrophenol-degrading actinomycete Rhodococcus imtechensis RKJ300.</title>
        <authorList>
            <person name="Vikram S."/>
            <person name="Kumar S."/>
            <person name="Subramanian S."/>
            <person name="Raghava G.P."/>
        </authorList>
    </citation>
    <scope>NUCLEOTIDE SEQUENCE [LARGE SCALE GENOMIC DNA]</scope>
    <source>
        <strain evidence="3 4">RKJ300</strain>
    </source>
</reference>
<dbReference type="AlphaFoldDB" id="I0WWN8"/>
<evidence type="ECO:0000256" key="2">
    <source>
        <dbReference type="SAM" id="MobiDB-lite"/>
    </source>
</evidence>
<organism evidence="3 4">
    <name type="scientific">Rhodococcus opacus RKJ300 = JCM 13270</name>
    <dbReference type="NCBI Taxonomy" id="1165867"/>
    <lineage>
        <taxon>Bacteria</taxon>
        <taxon>Bacillati</taxon>
        <taxon>Actinomycetota</taxon>
        <taxon>Actinomycetes</taxon>
        <taxon>Mycobacteriales</taxon>
        <taxon>Nocardiaceae</taxon>
        <taxon>Rhodococcus</taxon>
    </lineage>
</organism>
<gene>
    <name evidence="3" type="ORF">W59_06338</name>
</gene>
<comment type="caution">
    <text evidence="3">The sequence shown here is derived from an EMBL/GenBank/DDBJ whole genome shotgun (WGS) entry which is preliminary data.</text>
</comment>
<accession>I0WWN8</accession>
<feature type="region of interest" description="Disordered" evidence="2">
    <location>
        <begin position="134"/>
        <end position="173"/>
    </location>
</feature>
<dbReference type="RefSeq" id="WP_007296493.1">
    <property type="nucleotide sequence ID" value="NZ_AJJH01000024.1"/>
</dbReference>
<sequence>MTTQTTTADSDPRQALQDGAELNADTLTTPATENGSESATGNADESAGKNGNAEAARYRRQLRDTEAERDALTAKVEAFQRAEVERLAGELAQAGDLFDVGGVELADLLDENGEVNTEAVATKIAELLESRPGLSANARIPSGPRYRDFGQGAPRYGGGGSSSHSWHAALRRS</sequence>
<keyword evidence="1" id="KW-0175">Coiled coil</keyword>
<evidence type="ECO:0000313" key="4">
    <source>
        <dbReference type="Proteomes" id="UP000006447"/>
    </source>
</evidence>
<name>I0WWN8_RHOOP</name>
<feature type="region of interest" description="Disordered" evidence="2">
    <location>
        <begin position="1"/>
        <end position="55"/>
    </location>
</feature>
<evidence type="ECO:0000313" key="3">
    <source>
        <dbReference type="EMBL" id="EID80804.1"/>
    </source>
</evidence>
<feature type="compositionally biased region" description="Polar residues" evidence="2">
    <location>
        <begin position="25"/>
        <end position="43"/>
    </location>
</feature>
<dbReference type="EMBL" id="AJJH01000024">
    <property type="protein sequence ID" value="EID80804.1"/>
    <property type="molecule type" value="Genomic_DNA"/>
</dbReference>
<proteinExistence type="predicted"/>
<evidence type="ECO:0000256" key="1">
    <source>
        <dbReference type="SAM" id="Coils"/>
    </source>
</evidence>
<evidence type="ECO:0008006" key="5">
    <source>
        <dbReference type="Google" id="ProtNLM"/>
    </source>
</evidence>